<dbReference type="OrthoDB" id="549173at2759"/>
<evidence type="ECO:0000256" key="1">
    <source>
        <dbReference type="ARBA" id="ARBA00007487"/>
    </source>
</evidence>
<evidence type="ECO:0000313" key="12">
    <source>
        <dbReference type="Proteomes" id="UP000515163"/>
    </source>
</evidence>
<dbReference type="SUPFAM" id="SSF89028">
    <property type="entry name" value="Cobalamin adenosyltransferase-like"/>
    <property type="match status" value="1"/>
</dbReference>
<dbReference type="AlphaFoldDB" id="A0A6P8J2L8"/>
<dbReference type="InterPro" id="IPR016030">
    <property type="entry name" value="CblAdoTrfase-like"/>
</dbReference>
<keyword evidence="3 10" id="KW-0808">Transferase</keyword>
<dbReference type="Proteomes" id="UP000515163">
    <property type="component" value="Unplaced"/>
</dbReference>
<dbReference type="InParanoid" id="A0A6P8J2L8"/>
<dbReference type="GO" id="GO:0009235">
    <property type="term" value="P:cobalamin metabolic process"/>
    <property type="evidence" value="ECO:0007669"/>
    <property type="project" value="UniProtKB-ARBA"/>
</dbReference>
<protein>
    <recommendedName>
        <fullName evidence="8">Corrinoid adenosyltransferase MMAB</fullName>
    </recommendedName>
    <alternativeName>
        <fullName evidence="9">ATP:co(I)rrinoid adenosyltransferase MMAB</fullName>
    </alternativeName>
</protein>
<keyword evidence="12" id="KW-1185">Reference proteome</keyword>
<dbReference type="RefSeq" id="XP_031571905.1">
    <property type="nucleotide sequence ID" value="XM_031716045.1"/>
</dbReference>
<evidence type="ECO:0000256" key="9">
    <source>
        <dbReference type="ARBA" id="ARBA00075216"/>
    </source>
</evidence>
<dbReference type="FunFam" id="1.20.1200.10:FF:000001">
    <property type="entry name" value="Cob(I)yrinic acid a,c-diamide adenosyltransferase"/>
    <property type="match status" value="1"/>
</dbReference>
<comment type="function">
    <text evidence="7">Converts cob(I)alamin to adenosylcobalamin (adenosylcob(III)alamin), a coenzyme for methylmalonyl-CoA mutase, therefore participates in the final step of the vitamin B12 conversion. Generates adenosylcobalamin (AdoCbl) and directly delivers the cofactor to MUT in a transfer that is stimulated by ATP-binding to MMAB and gated by MMAA.</text>
</comment>
<dbReference type="GO" id="GO:0008817">
    <property type="term" value="F:corrinoid adenosyltransferase activity"/>
    <property type="evidence" value="ECO:0007669"/>
    <property type="project" value="UniProtKB-ARBA"/>
</dbReference>
<dbReference type="InterPro" id="IPR029499">
    <property type="entry name" value="PduO-typ"/>
</dbReference>
<evidence type="ECO:0000256" key="3">
    <source>
        <dbReference type="ARBA" id="ARBA00022679"/>
    </source>
</evidence>
<keyword evidence="4 10" id="KW-0547">Nucleotide-binding</keyword>
<dbReference type="Pfam" id="PF01923">
    <property type="entry name" value="Cob_adeno_trans"/>
    <property type="match status" value="1"/>
</dbReference>
<reference evidence="13" key="1">
    <citation type="submission" date="2025-08" db="UniProtKB">
        <authorList>
            <consortium name="RefSeq"/>
        </authorList>
    </citation>
    <scope>IDENTIFICATION</scope>
    <source>
        <tissue evidence="13">Tentacle</tissue>
    </source>
</reference>
<evidence type="ECO:0000256" key="4">
    <source>
        <dbReference type="ARBA" id="ARBA00022741"/>
    </source>
</evidence>
<comment type="catalytic activity">
    <reaction evidence="6">
        <text>cob(I)alamin-[corrinoid adenosyltransferase] + ATP = apo-[corrinoid adenosyltransferase] + adenosylcob(III)alamin + triphosphate</text>
        <dbReference type="Rhea" id="RHEA:56796"/>
        <dbReference type="Rhea" id="RHEA-COMP:14743"/>
        <dbReference type="Rhea" id="RHEA-COMP:14744"/>
        <dbReference type="ChEBI" id="CHEBI:18036"/>
        <dbReference type="ChEBI" id="CHEBI:18408"/>
        <dbReference type="ChEBI" id="CHEBI:30616"/>
        <dbReference type="ChEBI" id="CHEBI:60488"/>
        <dbReference type="ChEBI" id="CHEBI:83228"/>
    </reaction>
    <physiologicalReaction direction="left-to-right" evidence="6">
        <dbReference type="Rhea" id="RHEA:56797"/>
    </physiologicalReaction>
</comment>
<gene>
    <name evidence="13" type="primary">LOC116306016</name>
</gene>
<accession>A0A6P8J2L8</accession>
<evidence type="ECO:0000256" key="8">
    <source>
        <dbReference type="ARBA" id="ARBA00071654"/>
    </source>
</evidence>
<keyword evidence="5 10" id="KW-0067">ATP-binding</keyword>
<sequence>MAAVIARSGSRSFSLILRKQALTMTKGLCSSSGEEPGPRIYTRTGDKGFSSTFGGQRLPKTDILFEALGTNDELSSHIGVAKEFCENSGHEDLINKLDKIQCILQEVGSNIATPRDTSRERKLKQTEFNEGYIPELEKWIDVYHNQLPPLKNFILPSGGKSSALLHVARTLCRKTERRVVPLVQNGSVDPAVGRYLNRLSDFLFTAARYSAKCEGKTEAIYHRVQPD</sequence>
<dbReference type="GeneID" id="116306016"/>
<organism evidence="12 13">
    <name type="scientific">Actinia tenebrosa</name>
    <name type="common">Australian red waratah sea anemone</name>
    <dbReference type="NCBI Taxonomy" id="6105"/>
    <lineage>
        <taxon>Eukaryota</taxon>
        <taxon>Metazoa</taxon>
        <taxon>Cnidaria</taxon>
        <taxon>Anthozoa</taxon>
        <taxon>Hexacorallia</taxon>
        <taxon>Actiniaria</taxon>
        <taxon>Actiniidae</taxon>
        <taxon>Actinia</taxon>
    </lineage>
</organism>
<evidence type="ECO:0000256" key="5">
    <source>
        <dbReference type="ARBA" id="ARBA00022840"/>
    </source>
</evidence>
<evidence type="ECO:0000256" key="10">
    <source>
        <dbReference type="RuleBase" id="RU366026"/>
    </source>
</evidence>
<dbReference type="GO" id="GO:0005524">
    <property type="term" value="F:ATP binding"/>
    <property type="evidence" value="ECO:0007669"/>
    <property type="project" value="UniProtKB-UniRule"/>
</dbReference>
<proteinExistence type="inferred from homology"/>
<dbReference type="FunCoup" id="A0A6P8J2L8">
    <property type="interactions" value="422"/>
</dbReference>
<comment type="similarity">
    <text evidence="1 10">Belongs to the Cob(I)alamin adenosyltransferase family.</text>
</comment>
<name>A0A6P8J2L8_ACTTE</name>
<evidence type="ECO:0000256" key="6">
    <source>
        <dbReference type="ARBA" id="ARBA00051988"/>
    </source>
</evidence>
<evidence type="ECO:0000313" key="13">
    <source>
        <dbReference type="RefSeq" id="XP_031571905.1"/>
    </source>
</evidence>
<dbReference type="InterPro" id="IPR036451">
    <property type="entry name" value="CblAdoTrfase-like_sf"/>
</dbReference>
<evidence type="ECO:0000256" key="7">
    <source>
        <dbReference type="ARBA" id="ARBA00056747"/>
    </source>
</evidence>
<dbReference type="NCBIfam" id="TIGR00636">
    <property type="entry name" value="PduO_Nterm"/>
    <property type="match status" value="1"/>
</dbReference>
<dbReference type="KEGG" id="aten:116306016"/>
<dbReference type="PANTHER" id="PTHR12213">
    <property type="entry name" value="CORRINOID ADENOSYLTRANSFERASE"/>
    <property type="match status" value="1"/>
</dbReference>
<dbReference type="Gene3D" id="1.20.1200.10">
    <property type="entry name" value="Cobalamin adenosyltransferase-like"/>
    <property type="match status" value="1"/>
</dbReference>
<comment type="subunit">
    <text evidence="2">Homotrimer.</text>
</comment>
<dbReference type="PANTHER" id="PTHR12213:SF0">
    <property type="entry name" value="CORRINOID ADENOSYLTRANSFERASE MMAB"/>
    <property type="match status" value="1"/>
</dbReference>
<feature type="domain" description="Cobalamin adenosyltransferase-like" evidence="11">
    <location>
        <begin position="40"/>
        <end position="209"/>
    </location>
</feature>
<evidence type="ECO:0000259" key="11">
    <source>
        <dbReference type="Pfam" id="PF01923"/>
    </source>
</evidence>
<evidence type="ECO:0000256" key="2">
    <source>
        <dbReference type="ARBA" id="ARBA00011233"/>
    </source>
</evidence>